<dbReference type="SUPFAM" id="SSF63965">
    <property type="entry name" value="Precorrin-8X methylmutase CbiC/CobH"/>
    <property type="match status" value="1"/>
</dbReference>
<accession>A0ABS5PPS2</accession>
<gene>
    <name evidence="6" type="ORF">KHM83_10800</name>
</gene>
<dbReference type="InterPro" id="IPR036588">
    <property type="entry name" value="CobH/CbiC_sf"/>
</dbReference>
<dbReference type="PANTHER" id="PTHR43588:SF1">
    <property type="entry name" value="COBALT-PRECORRIN-8 METHYLMUTASE"/>
    <property type="match status" value="1"/>
</dbReference>
<dbReference type="Proteomes" id="UP000746471">
    <property type="component" value="Unassembled WGS sequence"/>
</dbReference>
<evidence type="ECO:0000256" key="1">
    <source>
        <dbReference type="ARBA" id="ARBA00004953"/>
    </source>
</evidence>
<evidence type="ECO:0000256" key="4">
    <source>
        <dbReference type="ARBA" id="ARBA00023235"/>
    </source>
</evidence>
<comment type="caution">
    <text evidence="6">The sequence shown here is derived from an EMBL/GenBank/DDBJ whole genome shotgun (WGS) entry which is preliminary data.</text>
</comment>
<proteinExistence type="inferred from homology"/>
<comment type="similarity">
    <text evidence="2">Belongs to the CobH/CbiC family.</text>
</comment>
<dbReference type="EC" id="5.4.99.61" evidence="6"/>
<comment type="pathway">
    <text evidence="1">Cofactor biosynthesis; adenosylcobalamin biosynthesis.</text>
</comment>
<dbReference type="Gene3D" id="3.40.50.10230">
    <property type="entry name" value="Cobalamin biosynthesis CobH/CbiC, precorrin-8X methylmutase"/>
    <property type="match status" value="1"/>
</dbReference>
<evidence type="ECO:0000259" key="5">
    <source>
        <dbReference type="Pfam" id="PF02570"/>
    </source>
</evidence>
<keyword evidence="3" id="KW-0169">Cobalamin biosynthesis</keyword>
<dbReference type="EMBL" id="JAHBCL010000017">
    <property type="protein sequence ID" value="MBS7527168.1"/>
    <property type="molecule type" value="Genomic_DNA"/>
</dbReference>
<evidence type="ECO:0000313" key="6">
    <source>
        <dbReference type="EMBL" id="MBS7527168.1"/>
    </source>
</evidence>
<keyword evidence="7" id="KW-1185">Reference proteome</keyword>
<sequence>MHKEPLTYIKDPMGIETKSFEIIDEIIHESGRTYPAEDALTKAIYRRVIHTSADFDYLDNLKIDQAFLDAFEKTVEMPLTLYTDTNMALSGINKTAIGKLPWTLKCFVSDENAKVMAKAQGITRSMAAIQLALEEPGLKLFVLGNAPTAIFQLLDFHAETNPDVIGVIGVPVGFVGAAESKDALFASSIPCITALGRKGGSNVAASIVNALVYHFKGR</sequence>
<dbReference type="PANTHER" id="PTHR43588">
    <property type="entry name" value="COBALT-PRECORRIN-8 METHYLMUTASE"/>
    <property type="match status" value="1"/>
</dbReference>
<dbReference type="GO" id="GO:0016993">
    <property type="term" value="F:precorrin-8X methylmutase activity"/>
    <property type="evidence" value="ECO:0007669"/>
    <property type="project" value="UniProtKB-EC"/>
</dbReference>
<protein>
    <submittedName>
        <fullName evidence="6">Precorrin-8X methylmutase</fullName>
        <ecNumber evidence="6">5.4.99.61</ecNumber>
    </submittedName>
</protein>
<evidence type="ECO:0000313" key="7">
    <source>
        <dbReference type="Proteomes" id="UP000746471"/>
    </source>
</evidence>
<reference evidence="6 7" key="1">
    <citation type="submission" date="2021-05" db="EMBL/GenBank/DDBJ databases">
        <title>Fusibacter ferrireducens sp. nov., an anaerobic, sulfur- and Fe-reducing bacterium isolated from the mangrove sediment.</title>
        <authorList>
            <person name="Qiu D."/>
        </authorList>
    </citation>
    <scope>NUCLEOTIDE SEQUENCE [LARGE SCALE GENOMIC DNA]</scope>
    <source>
        <strain evidence="6 7">DSM 12116</strain>
    </source>
</reference>
<keyword evidence="4 6" id="KW-0413">Isomerase</keyword>
<evidence type="ECO:0000256" key="2">
    <source>
        <dbReference type="ARBA" id="ARBA00009774"/>
    </source>
</evidence>
<feature type="domain" description="Cobalamin biosynthesis precorrin-8X methylmutase CobH/CbiC" evidence="5">
    <location>
        <begin position="15"/>
        <end position="213"/>
    </location>
</feature>
<dbReference type="InterPro" id="IPR003722">
    <property type="entry name" value="Cbl_synth_CobH/CbiC"/>
</dbReference>
<dbReference type="Pfam" id="PF02570">
    <property type="entry name" value="CbiC"/>
    <property type="match status" value="1"/>
</dbReference>
<name>A0ABS5PPS2_9FIRM</name>
<evidence type="ECO:0000256" key="3">
    <source>
        <dbReference type="ARBA" id="ARBA00022573"/>
    </source>
</evidence>
<organism evidence="6 7">
    <name type="scientific">Fusibacter paucivorans</name>
    <dbReference type="NCBI Taxonomy" id="76009"/>
    <lineage>
        <taxon>Bacteria</taxon>
        <taxon>Bacillati</taxon>
        <taxon>Bacillota</taxon>
        <taxon>Clostridia</taxon>
        <taxon>Eubacteriales</taxon>
        <taxon>Eubacteriales Family XII. Incertae Sedis</taxon>
        <taxon>Fusibacter</taxon>
    </lineage>
</organism>